<evidence type="ECO:0000313" key="3">
    <source>
        <dbReference type="EMBL" id="GIF59594.1"/>
    </source>
</evidence>
<keyword evidence="2" id="KW-0812">Transmembrane</keyword>
<proteinExistence type="predicted"/>
<feature type="region of interest" description="Disordered" evidence="1">
    <location>
        <begin position="1"/>
        <end position="32"/>
    </location>
</feature>
<accession>A0ABQ4CA27</accession>
<gene>
    <name evidence="3" type="ORF">Air01nite_56890</name>
</gene>
<keyword evidence="2" id="KW-0472">Membrane</keyword>
<comment type="caution">
    <text evidence="3">The sequence shown here is derived from an EMBL/GenBank/DDBJ whole genome shotgun (WGS) entry which is preliminary data.</text>
</comment>
<keyword evidence="4" id="KW-1185">Reference proteome</keyword>
<evidence type="ECO:0000256" key="1">
    <source>
        <dbReference type="SAM" id="MobiDB-lite"/>
    </source>
</evidence>
<dbReference type="EMBL" id="BONC01000050">
    <property type="protein sequence ID" value="GIF59594.1"/>
    <property type="molecule type" value="Genomic_DNA"/>
</dbReference>
<keyword evidence="2" id="KW-1133">Transmembrane helix</keyword>
<dbReference type="RefSeq" id="WP_203706421.1">
    <property type="nucleotide sequence ID" value="NZ_BAAALU010000014.1"/>
</dbReference>
<feature type="transmembrane region" description="Helical" evidence="2">
    <location>
        <begin position="134"/>
        <end position="155"/>
    </location>
</feature>
<dbReference type="Proteomes" id="UP000624325">
    <property type="component" value="Unassembled WGS sequence"/>
</dbReference>
<evidence type="ECO:0000256" key="2">
    <source>
        <dbReference type="SAM" id="Phobius"/>
    </source>
</evidence>
<sequence length="1308" mass="143872">MTQQALRRNGSSTRYRRMVLPHESSGWRSEDKRPVALEQPVSDYLARVAQGVEPAFRCIAVGAARHDGVTWAREDVEQAIAEHDGHPRPRLTTLAGAPSEGGLPKIFDLFRERTVARAARRAGAANVHSRIRSWLTLLIIAVAIVITAVISLFTPEKDPGASGNSAAASLLETSTLVNALILAALGVAAQVLIAFVKPAKRVSRSQRIVEWIEREQGSRRYQQFVDQLAAEFANIASLRCLVVDDFGLLDKPTRDLLVAYLGDGHASDRRPELWVVFDPSDDPATRLFRGELARLKQASRVAGERRAPYGVRRTLHYELAALTDDQRHELAHRAGRPERAGYRTVKAILTETDDTLTAYFEQQIPPAHPQQDPERYGAFQLLYLLGQANSWSGAVELPEAQLIKKLAEHRQRSRVLREVLTGPSLSRNELTRRLKAMRTHFARVVTEIRQHAELRLAVSVEAGETLERVSGRFRLASADLGHLFWALYRDDNRAMTADDPFWLGKLAQHLQRAAAPRDRADIFGADAEALEDRLFQAILHAIDDSLRLGQLRLVPDLLQRALDLLDEEDAKNRASLAARARDAYAVMADDVVLQILLELRTFDGSGPPLAVDDDEPDATSPLGLFALASTGGAQQQKLLAALAPSPGRADLHTDAALRGSWLALSLLPFVQAETPQLFVAAIRGQFEVASLTKPILDARSAEPRAPHVADLVNLSLGLWCWALAGAQGGFPGASLVEEIIDALETSSFIASELRTGSPRGTVDLVRECLAEELFTVTAAAALLVRAGWPNVRADVKPKLDEVVRYAVDELGIDARRLTRRGGFSLDGAAGELFDRMTLLQMTWRVLGYAQLATVLNIRRVQFAALLPAANRPRSSAEGAERSLIEDRDRSDLLGLLANLAAAARAVPGKEAAAEAFAHGVTAALVGRASEELLSQLCLLAVAQAHAFETELGPQIEYLLGGSAGGGSRLDELLSTVDDAQLPTVSLWLFNIARRSDAAGLAVVTALMRRGEAVTDEEVLAQLRDRHQIFDLVGRQSSGEAVDVDQVLDLWENRDSTSYPFLLYRLVGRSDGPLPARLRTEVAEVLADYESYLSTTGVVLLAALVAQRSKRRGPAEFDEAQLVTVLRRGRAELSSLLTVETNIEILEYLRGRDISHGSEYTKQLTLWRQERLRLLEERQLTQLLMAGRYAMLLLTYLEILEDYGLPTGDPDDEGDAEPFLTVQGRTVLNSRFVAEARALFDPSSALEGGHTEAHNDLDDAAREALPQLFAFLVDLDGVPEPIRVILRRHRDVVHERLTKPVRTDPSMHL</sequence>
<feature type="transmembrane region" description="Helical" evidence="2">
    <location>
        <begin position="175"/>
        <end position="196"/>
    </location>
</feature>
<name>A0ABQ4CA27_9ACTN</name>
<evidence type="ECO:0000313" key="4">
    <source>
        <dbReference type="Proteomes" id="UP000624325"/>
    </source>
</evidence>
<organism evidence="3 4">
    <name type="scientific">Asanoa iriomotensis</name>
    <dbReference type="NCBI Taxonomy" id="234613"/>
    <lineage>
        <taxon>Bacteria</taxon>
        <taxon>Bacillati</taxon>
        <taxon>Actinomycetota</taxon>
        <taxon>Actinomycetes</taxon>
        <taxon>Micromonosporales</taxon>
        <taxon>Micromonosporaceae</taxon>
        <taxon>Asanoa</taxon>
    </lineage>
</organism>
<feature type="compositionally biased region" description="Polar residues" evidence="1">
    <location>
        <begin position="1"/>
        <end position="13"/>
    </location>
</feature>
<evidence type="ECO:0008006" key="5">
    <source>
        <dbReference type="Google" id="ProtNLM"/>
    </source>
</evidence>
<protein>
    <recommendedName>
        <fullName evidence="5">KAP-like P-loop domain-containing protein</fullName>
    </recommendedName>
</protein>
<reference evidence="3 4" key="1">
    <citation type="submission" date="2021-01" db="EMBL/GenBank/DDBJ databases">
        <title>Whole genome shotgun sequence of Asanoa iriomotensis NBRC 100142.</title>
        <authorList>
            <person name="Komaki H."/>
            <person name="Tamura T."/>
        </authorList>
    </citation>
    <scope>NUCLEOTIDE SEQUENCE [LARGE SCALE GENOMIC DNA]</scope>
    <source>
        <strain evidence="3 4">NBRC 100142</strain>
    </source>
</reference>